<evidence type="ECO:0000256" key="4">
    <source>
        <dbReference type="ARBA" id="ARBA00022786"/>
    </source>
</evidence>
<dbReference type="InterPro" id="IPR050672">
    <property type="entry name" value="FBXO45-Fsn/SPSB_families"/>
</dbReference>
<feature type="compositionally biased region" description="Polar residues" evidence="6">
    <location>
        <begin position="47"/>
        <end position="56"/>
    </location>
</feature>
<dbReference type="EMBL" id="JAODUP010000249">
    <property type="protein sequence ID" value="KAK2155095.1"/>
    <property type="molecule type" value="Genomic_DNA"/>
</dbReference>
<evidence type="ECO:0000256" key="5">
    <source>
        <dbReference type="ARBA" id="ARBA00023242"/>
    </source>
</evidence>
<accession>A0AAD9N388</accession>
<comment type="subcellular location">
    <subcellularLocation>
        <location evidence="1">Nucleus</location>
    </subcellularLocation>
</comment>
<feature type="compositionally biased region" description="Basic and acidic residues" evidence="6">
    <location>
        <begin position="1"/>
        <end position="35"/>
    </location>
</feature>
<dbReference type="PANTHER" id="PTHR12245:SF5">
    <property type="entry name" value="SPRY DOMAIN-CONTAINING SOCS BOX PROTEIN 3"/>
    <property type="match status" value="1"/>
</dbReference>
<dbReference type="GO" id="GO:0005634">
    <property type="term" value="C:nucleus"/>
    <property type="evidence" value="ECO:0007669"/>
    <property type="project" value="UniProtKB-SubCell"/>
</dbReference>
<dbReference type="InterPro" id="IPR043136">
    <property type="entry name" value="B30.2/SPRY_sf"/>
</dbReference>
<feature type="domain" description="SOCS box" evidence="8">
    <location>
        <begin position="295"/>
        <end position="328"/>
    </location>
</feature>
<keyword evidence="5" id="KW-0539">Nucleus</keyword>
<evidence type="ECO:0000256" key="3">
    <source>
        <dbReference type="ARBA" id="ARBA00014684"/>
    </source>
</evidence>
<evidence type="ECO:0000256" key="6">
    <source>
        <dbReference type="SAM" id="MobiDB-lite"/>
    </source>
</evidence>
<dbReference type="AlphaFoldDB" id="A0AAD9N388"/>
<dbReference type="InterPro" id="IPR001496">
    <property type="entry name" value="SOCS_box"/>
</dbReference>
<dbReference type="PANTHER" id="PTHR12245">
    <property type="entry name" value="SPRY DOMAIN CONTAINING SOCS BOX PROTEIN"/>
    <property type="match status" value="1"/>
</dbReference>
<dbReference type="Gene3D" id="2.60.120.920">
    <property type="match status" value="1"/>
</dbReference>
<feature type="domain" description="B30.2/SPRY" evidence="7">
    <location>
        <begin position="103"/>
        <end position="293"/>
    </location>
</feature>
<dbReference type="CDD" id="cd12876">
    <property type="entry name" value="SPRY_SOCS3"/>
    <property type="match status" value="1"/>
</dbReference>
<name>A0AAD9N388_9ANNE</name>
<evidence type="ECO:0000256" key="1">
    <source>
        <dbReference type="ARBA" id="ARBA00004123"/>
    </source>
</evidence>
<sequence length="403" mass="45618">MADLSHDHNHAGREDTNHRHVQEDFSRQIAGREHSPVPSGSHPEELTTPTRQTSRSACHLSSVRGRSRMGTRSRQRLERVRPFPTSQLGALEVRDESFCDCPQKSQTRDLSCKCGEDDSWFEWVWDRDSKSAASDLTSDNREVRFHINYSSGTAAVRGRLPMTDRQHFWEMKMTTPVYGTDIMVGVGTSNVDLDAYRYSFCSLLGKDGESWGFSYFGRTQHKGEFNYIANSRFGQGSIIGIHLDMWHGCVSFYKNRKPLGVIYRGLSCKKLFPMVSSTAARTGMRLIKSCSFSTSLQFLCCQVLRRIIPSHLDVTAALQLPPGLHAFLTNNLSWLLRPSELESSQHQSRKRAHEPDDYGSDSNDSDVVLAKRSRKSSSELSLSEDDSANELEVDCQRLIHEES</sequence>
<dbReference type="SMART" id="SM00449">
    <property type="entry name" value="SPRY"/>
    <property type="match status" value="1"/>
</dbReference>
<comment type="caution">
    <text evidence="9">The sequence shown here is derived from an EMBL/GenBank/DDBJ whole genome shotgun (WGS) entry which is preliminary data.</text>
</comment>
<dbReference type="GO" id="GO:0019005">
    <property type="term" value="C:SCF ubiquitin ligase complex"/>
    <property type="evidence" value="ECO:0007669"/>
    <property type="project" value="TreeGrafter"/>
</dbReference>
<dbReference type="InterPro" id="IPR035754">
    <property type="entry name" value="SPRY_SPSB3"/>
</dbReference>
<evidence type="ECO:0000256" key="2">
    <source>
        <dbReference type="ARBA" id="ARBA00010910"/>
    </source>
</evidence>
<dbReference type="InterPro" id="IPR013320">
    <property type="entry name" value="ConA-like_dom_sf"/>
</dbReference>
<evidence type="ECO:0000259" key="7">
    <source>
        <dbReference type="PROSITE" id="PS50188"/>
    </source>
</evidence>
<evidence type="ECO:0000259" key="8">
    <source>
        <dbReference type="PROSITE" id="PS50225"/>
    </source>
</evidence>
<proteinExistence type="inferred from homology"/>
<dbReference type="PROSITE" id="PS50225">
    <property type="entry name" value="SOCS"/>
    <property type="match status" value="1"/>
</dbReference>
<dbReference type="SUPFAM" id="SSF49899">
    <property type="entry name" value="Concanavalin A-like lectins/glucanases"/>
    <property type="match status" value="1"/>
</dbReference>
<feature type="compositionally biased region" description="Basic residues" evidence="6">
    <location>
        <begin position="65"/>
        <end position="74"/>
    </location>
</feature>
<dbReference type="InterPro" id="IPR003877">
    <property type="entry name" value="SPRY_dom"/>
</dbReference>
<dbReference type="GO" id="GO:0043161">
    <property type="term" value="P:proteasome-mediated ubiquitin-dependent protein catabolic process"/>
    <property type="evidence" value="ECO:0007669"/>
    <property type="project" value="TreeGrafter"/>
</dbReference>
<dbReference type="InterPro" id="IPR001870">
    <property type="entry name" value="B30.2/SPRY"/>
</dbReference>
<gene>
    <name evidence="9" type="ORF">LSH36_249g01072</name>
</gene>
<organism evidence="9 10">
    <name type="scientific">Paralvinella palmiformis</name>
    <dbReference type="NCBI Taxonomy" id="53620"/>
    <lineage>
        <taxon>Eukaryota</taxon>
        <taxon>Metazoa</taxon>
        <taxon>Spiralia</taxon>
        <taxon>Lophotrochozoa</taxon>
        <taxon>Annelida</taxon>
        <taxon>Polychaeta</taxon>
        <taxon>Sedentaria</taxon>
        <taxon>Canalipalpata</taxon>
        <taxon>Terebellida</taxon>
        <taxon>Terebelliformia</taxon>
        <taxon>Alvinellidae</taxon>
        <taxon>Paralvinella</taxon>
    </lineage>
</organism>
<keyword evidence="10" id="KW-1185">Reference proteome</keyword>
<dbReference type="Proteomes" id="UP001208570">
    <property type="component" value="Unassembled WGS sequence"/>
</dbReference>
<dbReference type="Pfam" id="PF00622">
    <property type="entry name" value="SPRY"/>
    <property type="match status" value="1"/>
</dbReference>
<feature type="region of interest" description="Disordered" evidence="6">
    <location>
        <begin position="1"/>
        <end position="75"/>
    </location>
</feature>
<evidence type="ECO:0000313" key="9">
    <source>
        <dbReference type="EMBL" id="KAK2155095.1"/>
    </source>
</evidence>
<feature type="region of interest" description="Disordered" evidence="6">
    <location>
        <begin position="345"/>
        <end position="389"/>
    </location>
</feature>
<evidence type="ECO:0000313" key="10">
    <source>
        <dbReference type="Proteomes" id="UP001208570"/>
    </source>
</evidence>
<keyword evidence="4" id="KW-0833">Ubl conjugation pathway</keyword>
<comment type="similarity">
    <text evidence="2">Belongs to the SPSB family.</text>
</comment>
<reference evidence="9" key="1">
    <citation type="journal article" date="2023" name="Mol. Biol. Evol.">
        <title>Third-Generation Sequencing Reveals the Adaptive Role of the Epigenome in Three Deep-Sea Polychaetes.</title>
        <authorList>
            <person name="Perez M."/>
            <person name="Aroh O."/>
            <person name="Sun Y."/>
            <person name="Lan Y."/>
            <person name="Juniper S.K."/>
            <person name="Young C.R."/>
            <person name="Angers B."/>
            <person name="Qian P.Y."/>
        </authorList>
    </citation>
    <scope>NUCLEOTIDE SEQUENCE</scope>
    <source>
        <strain evidence="9">P08H-3</strain>
    </source>
</reference>
<dbReference type="PROSITE" id="PS50188">
    <property type="entry name" value="B302_SPRY"/>
    <property type="match status" value="1"/>
</dbReference>
<protein>
    <recommendedName>
        <fullName evidence="3">SPRY domain-containing SOCS box protein 3</fullName>
    </recommendedName>
</protein>